<keyword evidence="1" id="KW-0472">Membrane</keyword>
<dbReference type="Proteomes" id="UP000663853">
    <property type="component" value="Unassembled WGS sequence"/>
</dbReference>
<evidence type="ECO:0000256" key="1">
    <source>
        <dbReference type="SAM" id="Phobius"/>
    </source>
</evidence>
<sequence>CYIVYPPQEFDKYESELRPNAQVWKAYVKEADPLDKELVDGWNESMNVNLIFAALFSVILTALVIESYKNLKPDPADVSSRTLLVMSQSLWSLANGSQPTSPSPIPGVEATPFKASPSAICVNVLWFLSLSLSVAVSLISMLAKEWCLEFMSGRTGPFGTQARRRQQRWDGIVEWRMKEVIVVLPSMIHLSLLLFAVGLCVFLSDVHYGIAIPVVLVTVVAAVAYFACTFLPFLYDNCPYGTALSRLYKQSSSVQSPARHDVEAQDEVVGKALHWMIVNCKTPRSVDVALQSLAGADGSISPVMLERCDAWSLIRQRLECLDKNADQAEAVSSLYKRALYPHLPMRDHAYGLHYRYGGTQLVPLVLGVQSCINRYDADEVPSSHADRQRYSVIHNLLTRLGTLDKNRSVLERCTLIGPRLLEFEDGVYRHTISDKHTGQASTWWRAESRKYDRTTHASHSATLAEDITRILEQRMRREIDIEPEFQCIQPLLGLNSVPDEPE</sequence>
<evidence type="ECO:0000259" key="2">
    <source>
        <dbReference type="Pfam" id="PF20153"/>
    </source>
</evidence>
<feature type="transmembrane region" description="Helical" evidence="1">
    <location>
        <begin position="210"/>
        <end position="235"/>
    </location>
</feature>
<dbReference type="Pfam" id="PF20153">
    <property type="entry name" value="DUF6535"/>
    <property type="match status" value="1"/>
</dbReference>
<gene>
    <name evidence="3" type="ORF">RDB_LOCUS41645</name>
</gene>
<evidence type="ECO:0000313" key="4">
    <source>
        <dbReference type="Proteomes" id="UP000663853"/>
    </source>
</evidence>
<reference evidence="3" key="1">
    <citation type="submission" date="2021-01" db="EMBL/GenBank/DDBJ databases">
        <authorList>
            <person name="Kaushik A."/>
        </authorList>
    </citation>
    <scope>NUCLEOTIDE SEQUENCE</scope>
    <source>
        <strain evidence="3">AG6-10EEA</strain>
    </source>
</reference>
<accession>A0A8H3GDS4</accession>
<comment type="caution">
    <text evidence="3">The sequence shown here is derived from an EMBL/GenBank/DDBJ whole genome shotgun (WGS) entry which is preliminary data.</text>
</comment>
<proteinExistence type="predicted"/>
<dbReference type="InterPro" id="IPR045338">
    <property type="entry name" value="DUF6535"/>
</dbReference>
<dbReference type="AlphaFoldDB" id="A0A8H3GDS4"/>
<keyword evidence="1" id="KW-1133">Transmembrane helix</keyword>
<feature type="non-terminal residue" evidence="3">
    <location>
        <position position="1"/>
    </location>
</feature>
<evidence type="ECO:0000313" key="3">
    <source>
        <dbReference type="EMBL" id="CAE6445163.1"/>
    </source>
</evidence>
<feature type="transmembrane region" description="Helical" evidence="1">
    <location>
        <begin position="46"/>
        <end position="65"/>
    </location>
</feature>
<feature type="transmembrane region" description="Helical" evidence="1">
    <location>
        <begin position="124"/>
        <end position="143"/>
    </location>
</feature>
<feature type="transmembrane region" description="Helical" evidence="1">
    <location>
        <begin position="180"/>
        <end position="203"/>
    </location>
</feature>
<feature type="domain" description="DUF6535" evidence="2">
    <location>
        <begin position="24"/>
        <end position="204"/>
    </location>
</feature>
<keyword evidence="1" id="KW-0812">Transmembrane</keyword>
<protein>
    <recommendedName>
        <fullName evidence="2">DUF6535 domain-containing protein</fullName>
    </recommendedName>
</protein>
<name>A0A8H3GDS4_9AGAM</name>
<organism evidence="3 4">
    <name type="scientific">Rhizoctonia solani</name>
    <dbReference type="NCBI Taxonomy" id="456999"/>
    <lineage>
        <taxon>Eukaryota</taxon>
        <taxon>Fungi</taxon>
        <taxon>Dikarya</taxon>
        <taxon>Basidiomycota</taxon>
        <taxon>Agaricomycotina</taxon>
        <taxon>Agaricomycetes</taxon>
        <taxon>Cantharellales</taxon>
        <taxon>Ceratobasidiaceae</taxon>
        <taxon>Rhizoctonia</taxon>
    </lineage>
</organism>
<dbReference type="EMBL" id="CAJMXA010000865">
    <property type="protein sequence ID" value="CAE6445163.1"/>
    <property type="molecule type" value="Genomic_DNA"/>
</dbReference>